<name>A0A9X9QFL2_BLUGR</name>
<keyword evidence="1" id="KW-0472">Membrane</keyword>
<dbReference type="Proteomes" id="UP000324639">
    <property type="component" value="Chromosome Bgt_-09"/>
</dbReference>
<accession>A0A9X9QFL2</accession>
<keyword evidence="1" id="KW-1133">Transmembrane helix</keyword>
<evidence type="ECO:0000313" key="2">
    <source>
        <dbReference type="EMBL" id="VDB93309.1"/>
    </source>
</evidence>
<evidence type="ECO:0000256" key="1">
    <source>
        <dbReference type="SAM" id="Phobius"/>
    </source>
</evidence>
<organism evidence="2 3">
    <name type="scientific">Blumeria graminis f. sp. tritici</name>
    <dbReference type="NCBI Taxonomy" id="62690"/>
    <lineage>
        <taxon>Eukaryota</taxon>
        <taxon>Fungi</taxon>
        <taxon>Dikarya</taxon>
        <taxon>Ascomycota</taxon>
        <taxon>Pezizomycotina</taxon>
        <taxon>Leotiomycetes</taxon>
        <taxon>Erysiphales</taxon>
        <taxon>Erysiphaceae</taxon>
        <taxon>Blumeria</taxon>
    </lineage>
</organism>
<reference evidence="2 3" key="1">
    <citation type="submission" date="2018-08" db="EMBL/GenBank/DDBJ databases">
        <authorList>
            <person name="Muller C M."/>
        </authorList>
    </citation>
    <scope>NUCLEOTIDE SEQUENCE [LARGE SCALE GENOMIC DNA]</scope>
</reference>
<keyword evidence="1" id="KW-0812">Transmembrane</keyword>
<sequence>MAASVAEYNQADDSDSTITCFVSGSRQYRLYTCPECANRAHCRLYVWIFTYYSVPWLIMVDEGWLVIIRFDRHMRLVEMSPLRCIHESNVYIVVKYQVFFTSSYLSI</sequence>
<keyword evidence="3" id="KW-1185">Reference proteome</keyword>
<proteinExistence type="predicted"/>
<dbReference type="EMBL" id="LR026992">
    <property type="protein sequence ID" value="VDB93309.1"/>
    <property type="molecule type" value="Genomic_DNA"/>
</dbReference>
<evidence type="ECO:0000313" key="3">
    <source>
        <dbReference type="Proteomes" id="UP000324639"/>
    </source>
</evidence>
<protein>
    <submittedName>
        <fullName evidence="2">Bgt-20160</fullName>
    </submittedName>
</protein>
<gene>
    <name evidence="2" type="ORF">BGT96224V316_LOCUS7063</name>
</gene>
<feature type="transmembrane region" description="Helical" evidence="1">
    <location>
        <begin position="44"/>
        <end position="67"/>
    </location>
</feature>
<dbReference type="AlphaFoldDB" id="A0A9X9QFL2"/>